<dbReference type="AlphaFoldDB" id="A0A497EL31"/>
<comment type="caution">
    <text evidence="1">The sequence shown here is derived from an EMBL/GenBank/DDBJ whole genome shotgun (WGS) entry which is preliminary data.</text>
</comment>
<dbReference type="Proteomes" id="UP000278475">
    <property type="component" value="Unassembled WGS sequence"/>
</dbReference>
<protein>
    <recommendedName>
        <fullName evidence="3">DUF2299 domain-containing protein</fullName>
    </recommendedName>
</protein>
<evidence type="ECO:0008006" key="3">
    <source>
        <dbReference type="Google" id="ProtNLM"/>
    </source>
</evidence>
<dbReference type="EMBL" id="QMQV01000122">
    <property type="protein sequence ID" value="RLE47503.1"/>
    <property type="molecule type" value="Genomic_DNA"/>
</dbReference>
<dbReference type="InterPro" id="IPR018747">
    <property type="entry name" value="DUF2299"/>
</dbReference>
<dbReference type="Pfam" id="PF10061">
    <property type="entry name" value="DUF2299"/>
    <property type="match status" value="1"/>
</dbReference>
<organism evidence="1 2">
    <name type="scientific">Thermoproteota archaeon</name>
    <dbReference type="NCBI Taxonomy" id="2056631"/>
    <lineage>
        <taxon>Archaea</taxon>
        <taxon>Thermoproteota</taxon>
    </lineage>
</organism>
<name>A0A497EL31_9CREN</name>
<sequence length="110" mass="12982">MKNEIAEKVKKWLVDEGIYKDKLVDDAATHHFLVEMPPNSRQFIDVIFPKNREDMVIIASGLKLSDKHYKSLMSLSEDKRNEILWEIRFRLLFVETGFRIMPSLSDPQLF</sequence>
<evidence type="ECO:0000313" key="2">
    <source>
        <dbReference type="Proteomes" id="UP000278475"/>
    </source>
</evidence>
<evidence type="ECO:0000313" key="1">
    <source>
        <dbReference type="EMBL" id="RLE47503.1"/>
    </source>
</evidence>
<reference evidence="1 2" key="1">
    <citation type="submission" date="2018-06" db="EMBL/GenBank/DDBJ databases">
        <title>Extensive metabolic versatility and redundancy in microbially diverse, dynamic hydrothermal sediments.</title>
        <authorList>
            <person name="Dombrowski N."/>
            <person name="Teske A."/>
            <person name="Baker B.J."/>
        </authorList>
    </citation>
    <scope>NUCLEOTIDE SEQUENCE [LARGE SCALE GENOMIC DNA]</scope>
    <source>
        <strain evidence="1">B66_G16</strain>
    </source>
</reference>
<gene>
    <name evidence="1" type="ORF">DRJ31_08745</name>
</gene>
<dbReference type="Gene3D" id="3.30.1460.10">
    <property type="match status" value="1"/>
</dbReference>
<proteinExistence type="predicted"/>
<feature type="non-terminal residue" evidence="1">
    <location>
        <position position="110"/>
    </location>
</feature>
<accession>A0A497EL31</accession>